<name>A0A0E3R169_METBA</name>
<gene>
    <name evidence="1" type="ORF">MSBR2_1624</name>
</gene>
<dbReference type="KEGG" id="mbar:MSBR2_1624"/>
<protein>
    <submittedName>
        <fullName evidence="1">CRISPR-associated protein, Cse4 family</fullName>
    </submittedName>
</protein>
<dbReference type="GeneID" id="24800611"/>
<dbReference type="Proteomes" id="UP000033079">
    <property type="component" value="Chromosome"/>
</dbReference>
<accession>A0A0E3R169</accession>
<organism evidence="1 2">
    <name type="scientific">Methanosarcina barkeri 227</name>
    <dbReference type="NCBI Taxonomy" id="1434106"/>
    <lineage>
        <taxon>Archaea</taxon>
        <taxon>Methanobacteriati</taxon>
        <taxon>Methanobacteriota</taxon>
        <taxon>Stenosarchaea group</taxon>
        <taxon>Methanomicrobia</taxon>
        <taxon>Methanosarcinales</taxon>
        <taxon>Methanosarcinaceae</taxon>
        <taxon>Methanosarcina</taxon>
    </lineage>
</organism>
<dbReference type="RefSeq" id="WP_048119657.1">
    <property type="nucleotide sequence ID" value="NZ_CP009530.1"/>
</dbReference>
<dbReference type="EMBL" id="CP009530">
    <property type="protein sequence ID" value="AKB58140.1"/>
    <property type="molecule type" value="Genomic_DNA"/>
</dbReference>
<dbReference type="AlphaFoldDB" id="A0A0E3R169"/>
<dbReference type="NCBIfam" id="TIGR01869">
    <property type="entry name" value="casC_Cse4"/>
    <property type="match status" value="1"/>
</dbReference>
<dbReference type="InterPro" id="IPR010148">
    <property type="entry name" value="CRISPR-assoc_prot_CT1975"/>
</dbReference>
<evidence type="ECO:0000313" key="1">
    <source>
        <dbReference type="EMBL" id="AKB58140.1"/>
    </source>
</evidence>
<reference evidence="1 2" key="1">
    <citation type="submission" date="2014-07" db="EMBL/GenBank/DDBJ databases">
        <title>Methanogenic archaea and the global carbon cycle.</title>
        <authorList>
            <person name="Henriksen J.R."/>
            <person name="Luke J."/>
            <person name="Reinhart S."/>
            <person name="Benedict M.N."/>
            <person name="Youngblut N.D."/>
            <person name="Metcalf M.E."/>
            <person name="Whitaker R.J."/>
            <person name="Metcalf W.W."/>
        </authorList>
    </citation>
    <scope>NUCLEOTIDE SEQUENCE [LARGE SCALE GENOMIC DNA]</scope>
    <source>
        <strain evidence="1 2">227</strain>
    </source>
</reference>
<evidence type="ECO:0000313" key="2">
    <source>
        <dbReference type="Proteomes" id="UP000033079"/>
    </source>
</evidence>
<proteinExistence type="predicted"/>
<dbReference type="Pfam" id="PF09344">
    <property type="entry name" value="Cas_CT1975"/>
    <property type="match status" value="1"/>
</dbReference>
<sequence>MTEKDNKKNYVNYHILISHSPSNLNRDDMNMQKTAVFGGTKRTRISSQSLKRAMRFSEYYINNISQPSDRTRQLGKLTTKYVEALKSKYEESLIKSVISLISGESEIKENTQSDAVAAWAVSEVEQYCKLYKQLQEEYPEAKEFDKAWKNATGKKKLFDNKTKLSLFREALQNGKDIALSGRMATSGIMTTVDASLAVAHAITTHTVDTDIDWFAAVDDLNQETGETGSAHLNTTEFSSGVFYRYASLNLRQLQDNLGNASREQALDIAAHVLHLLATVVPSAKQNSFAAFNYADFALVSLSDQPISLANAFEKPVTAKEKGKENGLMVPSIDALSDYHKAIYNAYGLKDDKQALFSTKERSFENVSFENVRDNKYTDFSELKDWLKNDGKLPRK</sequence>
<dbReference type="HOGENOM" id="CLU_044824_1_0_2"/>
<dbReference type="PATRIC" id="fig|1434106.5.peg.2088"/>